<dbReference type="InParanoid" id="E2ASZ3"/>
<dbReference type="EMBL" id="GL442439">
    <property type="protein sequence ID" value="EFN63428.1"/>
    <property type="molecule type" value="Genomic_DNA"/>
</dbReference>
<dbReference type="Proteomes" id="UP000000311">
    <property type="component" value="Unassembled WGS sequence"/>
</dbReference>
<evidence type="ECO:0000313" key="2">
    <source>
        <dbReference type="Proteomes" id="UP000000311"/>
    </source>
</evidence>
<protein>
    <submittedName>
        <fullName evidence="1">Uncharacterized protein</fullName>
    </submittedName>
</protein>
<name>E2ASZ3_CAMFO</name>
<reference evidence="1 2" key="1">
    <citation type="journal article" date="2010" name="Science">
        <title>Genomic comparison of the ants Camponotus floridanus and Harpegnathos saltator.</title>
        <authorList>
            <person name="Bonasio R."/>
            <person name="Zhang G."/>
            <person name="Ye C."/>
            <person name="Mutti N.S."/>
            <person name="Fang X."/>
            <person name="Qin N."/>
            <person name="Donahue G."/>
            <person name="Yang P."/>
            <person name="Li Q."/>
            <person name="Li C."/>
            <person name="Zhang P."/>
            <person name="Huang Z."/>
            <person name="Berger S.L."/>
            <person name="Reinberg D."/>
            <person name="Wang J."/>
            <person name="Liebig J."/>
        </authorList>
    </citation>
    <scope>NUCLEOTIDE SEQUENCE [LARGE SCALE GENOMIC DNA]</scope>
    <source>
        <strain evidence="2">C129</strain>
    </source>
</reference>
<proteinExistence type="predicted"/>
<accession>E2ASZ3</accession>
<evidence type="ECO:0000313" key="1">
    <source>
        <dbReference type="EMBL" id="EFN63428.1"/>
    </source>
</evidence>
<sequence length="140" mass="15574">MSGKSDIERTTPRSHNTHGLHVILYNCATTGSGGRSMKRPTGVRIHRRVEGEKHDVNTTATAIAEHTRIPRSKGAPIPMGMRQEMLQTRVESPEPRSRQTLTASELALVITANGMNTCLPAYSSSHEWPLPVDGYWHLRH</sequence>
<keyword evidence="2" id="KW-1185">Reference proteome</keyword>
<gene>
    <name evidence="1" type="ORF">EAG_04883</name>
</gene>
<dbReference type="AlphaFoldDB" id="E2ASZ3"/>
<organism evidence="2">
    <name type="scientific">Camponotus floridanus</name>
    <name type="common">Florida carpenter ant</name>
    <dbReference type="NCBI Taxonomy" id="104421"/>
    <lineage>
        <taxon>Eukaryota</taxon>
        <taxon>Metazoa</taxon>
        <taxon>Ecdysozoa</taxon>
        <taxon>Arthropoda</taxon>
        <taxon>Hexapoda</taxon>
        <taxon>Insecta</taxon>
        <taxon>Pterygota</taxon>
        <taxon>Neoptera</taxon>
        <taxon>Endopterygota</taxon>
        <taxon>Hymenoptera</taxon>
        <taxon>Apocrita</taxon>
        <taxon>Aculeata</taxon>
        <taxon>Formicoidea</taxon>
        <taxon>Formicidae</taxon>
        <taxon>Formicinae</taxon>
        <taxon>Camponotus</taxon>
    </lineage>
</organism>